<name>A0A914S3G0_PAREQ</name>
<dbReference type="WBParaSite" id="PEQ_0001313301-mRNA-1">
    <property type="protein sequence ID" value="PEQ_0001313301-mRNA-1"/>
    <property type="gene ID" value="PEQ_0001313301"/>
</dbReference>
<organism evidence="1 2">
    <name type="scientific">Parascaris equorum</name>
    <name type="common">Equine roundworm</name>
    <dbReference type="NCBI Taxonomy" id="6256"/>
    <lineage>
        <taxon>Eukaryota</taxon>
        <taxon>Metazoa</taxon>
        <taxon>Ecdysozoa</taxon>
        <taxon>Nematoda</taxon>
        <taxon>Chromadorea</taxon>
        <taxon>Rhabditida</taxon>
        <taxon>Spirurina</taxon>
        <taxon>Ascaridomorpha</taxon>
        <taxon>Ascaridoidea</taxon>
        <taxon>Ascarididae</taxon>
        <taxon>Parascaris</taxon>
    </lineage>
</organism>
<reference evidence="2" key="1">
    <citation type="submission" date="2022-11" db="UniProtKB">
        <authorList>
            <consortium name="WormBaseParasite"/>
        </authorList>
    </citation>
    <scope>IDENTIFICATION</scope>
</reference>
<protein>
    <submittedName>
        <fullName evidence="2">Uncharacterized protein</fullName>
    </submittedName>
</protein>
<evidence type="ECO:0000313" key="1">
    <source>
        <dbReference type="Proteomes" id="UP000887564"/>
    </source>
</evidence>
<proteinExistence type="predicted"/>
<sequence length="136" mass="15410">MQYGRVYDGQEGTTLRSVPCYTGTYHSSDLAMLVVNVLCKSTSGCNSIGWMLNCGRSYKNTIAWEKLVEELESHGSTLTEEKKNYEEKLLAEAHAREEEHNRYLWEMHETASYHASAALMMRGFKVATTRITFGTA</sequence>
<keyword evidence="1" id="KW-1185">Reference proteome</keyword>
<accession>A0A914S3G0</accession>
<evidence type="ECO:0000313" key="2">
    <source>
        <dbReference type="WBParaSite" id="PEQ_0001313301-mRNA-1"/>
    </source>
</evidence>
<dbReference type="AlphaFoldDB" id="A0A914S3G0"/>
<dbReference type="Proteomes" id="UP000887564">
    <property type="component" value="Unplaced"/>
</dbReference>